<accession>A0A2M3ZWS6</accession>
<feature type="chain" id="PRO_5014792065" evidence="1">
    <location>
        <begin position="16"/>
        <end position="81"/>
    </location>
</feature>
<proteinExistence type="predicted"/>
<reference evidence="2" key="1">
    <citation type="submission" date="2018-01" db="EMBL/GenBank/DDBJ databases">
        <title>An insight into the sialome of Amazonian anophelines.</title>
        <authorList>
            <person name="Ribeiro J.M."/>
            <person name="Scarpassa V."/>
            <person name="Calvo E."/>
        </authorList>
    </citation>
    <scope>NUCLEOTIDE SEQUENCE</scope>
    <source>
        <tissue evidence="2">Salivary glands</tissue>
    </source>
</reference>
<evidence type="ECO:0000256" key="1">
    <source>
        <dbReference type="SAM" id="SignalP"/>
    </source>
</evidence>
<dbReference type="AlphaFoldDB" id="A0A2M3ZWS6"/>
<feature type="signal peptide" evidence="1">
    <location>
        <begin position="1"/>
        <end position="15"/>
    </location>
</feature>
<name>A0A2M3ZWS6_9DIPT</name>
<dbReference type="EMBL" id="GGFM01012210">
    <property type="protein sequence ID" value="MBW32961.1"/>
    <property type="molecule type" value="Transcribed_RNA"/>
</dbReference>
<sequence length="81" mass="8785">MVLFGFGCWARGVLFCRCFCSADSIGSEKRTSVAGLEWFFSNAVAAADVGVVVVGVDETATDVPLFHCSWELSTGMRLMLR</sequence>
<organism evidence="2">
    <name type="scientific">Anopheles braziliensis</name>
    <dbReference type="NCBI Taxonomy" id="58242"/>
    <lineage>
        <taxon>Eukaryota</taxon>
        <taxon>Metazoa</taxon>
        <taxon>Ecdysozoa</taxon>
        <taxon>Arthropoda</taxon>
        <taxon>Hexapoda</taxon>
        <taxon>Insecta</taxon>
        <taxon>Pterygota</taxon>
        <taxon>Neoptera</taxon>
        <taxon>Endopterygota</taxon>
        <taxon>Diptera</taxon>
        <taxon>Nematocera</taxon>
        <taxon>Culicoidea</taxon>
        <taxon>Culicidae</taxon>
        <taxon>Anophelinae</taxon>
        <taxon>Anopheles</taxon>
    </lineage>
</organism>
<evidence type="ECO:0000313" key="2">
    <source>
        <dbReference type="EMBL" id="MBW32961.1"/>
    </source>
</evidence>
<keyword evidence="1" id="KW-0732">Signal</keyword>
<protein>
    <submittedName>
        <fullName evidence="2">Putative secreted peptide</fullName>
    </submittedName>
</protein>